<evidence type="ECO:0000256" key="2">
    <source>
        <dbReference type="HAMAP-Rule" id="MF_01940"/>
    </source>
</evidence>
<dbReference type="SUPFAM" id="SSF55144">
    <property type="entry name" value="LigT-like"/>
    <property type="match status" value="1"/>
</dbReference>
<feature type="short sequence motif" description="HXTX 2" evidence="2">
    <location>
        <begin position="125"/>
        <end position="128"/>
    </location>
</feature>
<dbReference type="HAMAP" id="MF_01940">
    <property type="entry name" value="RNA_CPDase"/>
    <property type="match status" value="1"/>
</dbReference>
<feature type="active site" description="Proton donor" evidence="2">
    <location>
        <position position="44"/>
    </location>
</feature>
<dbReference type="Pfam" id="PF02834">
    <property type="entry name" value="LigT_PEase"/>
    <property type="match status" value="1"/>
</dbReference>
<feature type="short sequence motif" description="HXTX 1" evidence="2">
    <location>
        <begin position="44"/>
        <end position="47"/>
    </location>
</feature>
<evidence type="ECO:0000256" key="1">
    <source>
        <dbReference type="ARBA" id="ARBA00022801"/>
    </source>
</evidence>
<comment type="catalytic activity">
    <reaction evidence="2">
        <text>a 3'-end 2',3'-cyclophospho-ribonucleotide-RNA + H2O = a 3'-end 2'-phospho-ribonucleotide-RNA + H(+)</text>
        <dbReference type="Rhea" id="RHEA:11828"/>
        <dbReference type="Rhea" id="RHEA-COMP:10464"/>
        <dbReference type="Rhea" id="RHEA-COMP:17353"/>
        <dbReference type="ChEBI" id="CHEBI:15377"/>
        <dbReference type="ChEBI" id="CHEBI:15378"/>
        <dbReference type="ChEBI" id="CHEBI:83064"/>
        <dbReference type="ChEBI" id="CHEBI:173113"/>
        <dbReference type="EC" id="3.1.4.58"/>
    </reaction>
</comment>
<dbReference type="InterPro" id="IPR014051">
    <property type="entry name" value="Phosphoesterase_HXTX"/>
</dbReference>
<dbReference type="AlphaFoldDB" id="A0A4R2FB61"/>
<gene>
    <name evidence="4" type="ORF">EDC91_12430</name>
</gene>
<dbReference type="NCBIfam" id="TIGR02258">
    <property type="entry name" value="2_5_ligase"/>
    <property type="match status" value="1"/>
</dbReference>
<dbReference type="GO" id="GO:0016874">
    <property type="term" value="F:ligase activity"/>
    <property type="evidence" value="ECO:0007669"/>
    <property type="project" value="UniProtKB-KW"/>
</dbReference>
<proteinExistence type="inferred from homology"/>
<dbReference type="EMBL" id="SLWF01000024">
    <property type="protein sequence ID" value="TCN81376.1"/>
    <property type="molecule type" value="Genomic_DNA"/>
</dbReference>
<evidence type="ECO:0000259" key="3">
    <source>
        <dbReference type="Pfam" id="PF02834"/>
    </source>
</evidence>
<dbReference type="InterPro" id="IPR009097">
    <property type="entry name" value="Cyclic_Pdiesterase"/>
</dbReference>
<dbReference type="PANTHER" id="PTHR35561">
    <property type="entry name" value="RNA 2',3'-CYCLIC PHOSPHODIESTERASE"/>
    <property type="match status" value="1"/>
</dbReference>
<dbReference type="RefSeq" id="WP_165900150.1">
    <property type="nucleotide sequence ID" value="NZ_SLWF01000024.1"/>
</dbReference>
<organism evidence="4 5">
    <name type="scientific">Shewanella fodinae</name>
    <dbReference type="NCBI Taxonomy" id="552357"/>
    <lineage>
        <taxon>Bacteria</taxon>
        <taxon>Pseudomonadati</taxon>
        <taxon>Pseudomonadota</taxon>
        <taxon>Gammaproteobacteria</taxon>
        <taxon>Alteromonadales</taxon>
        <taxon>Shewanellaceae</taxon>
        <taxon>Shewanella</taxon>
    </lineage>
</organism>
<dbReference type="Gene3D" id="3.90.1140.10">
    <property type="entry name" value="Cyclic phosphodiesterase"/>
    <property type="match status" value="1"/>
</dbReference>
<feature type="active site" description="Proton acceptor" evidence="2">
    <location>
        <position position="125"/>
    </location>
</feature>
<protein>
    <recommendedName>
        <fullName evidence="2">RNA 2',3'-cyclic phosphodiesterase</fullName>
        <shortName evidence="2">RNA 2',3'-CPDase</shortName>
        <ecNumber evidence="2">3.1.4.58</ecNumber>
    </recommendedName>
</protein>
<comment type="caution">
    <text evidence="4">The sequence shown here is derived from an EMBL/GenBank/DDBJ whole genome shotgun (WGS) entry which is preliminary data.</text>
</comment>
<dbReference type="GO" id="GO:0004113">
    <property type="term" value="F:2',3'-cyclic-nucleotide 3'-phosphodiesterase activity"/>
    <property type="evidence" value="ECO:0007669"/>
    <property type="project" value="InterPro"/>
</dbReference>
<accession>A0A4R2FB61</accession>
<keyword evidence="4" id="KW-0436">Ligase</keyword>
<dbReference type="InterPro" id="IPR004175">
    <property type="entry name" value="RNA_CPDase"/>
</dbReference>
<keyword evidence="5" id="KW-1185">Reference proteome</keyword>
<keyword evidence="1 2" id="KW-0378">Hydrolase</keyword>
<comment type="similarity">
    <text evidence="2">Belongs to the 2H phosphoesterase superfamily. ThpR family.</text>
</comment>
<sequence>MEENTQRLFLGFALETQQQAVNALQQRCVAACPGARMVAAKNLHMTLVFLGQTPAATKQQLLQQVPQLPLRRFTVTLDQIVLWPKPQILCLTGEADEPLLTLANAAANLSEQLGLAPKEYSYRPHITLLRKAKHQPSSLPPTALQLAPTTLNLYHSLSSTSGVEYRVLHRWPLL</sequence>
<comment type="function">
    <text evidence="2">Hydrolyzes RNA 2',3'-cyclic phosphodiester to an RNA 2'-phosphomonoester.</text>
</comment>
<evidence type="ECO:0000313" key="4">
    <source>
        <dbReference type="EMBL" id="TCN81376.1"/>
    </source>
</evidence>
<feature type="domain" description="Phosphoesterase HXTX" evidence="3">
    <location>
        <begin position="17"/>
        <end position="86"/>
    </location>
</feature>
<reference evidence="4 5" key="1">
    <citation type="submission" date="2019-03" db="EMBL/GenBank/DDBJ databases">
        <title>Freshwater and sediment microbial communities from various areas in North America, analyzing microbe dynamics in response to fracking.</title>
        <authorList>
            <person name="Lamendella R."/>
        </authorList>
    </citation>
    <scope>NUCLEOTIDE SEQUENCE [LARGE SCALE GENOMIC DNA]</scope>
    <source>
        <strain evidence="4 5">74A</strain>
    </source>
</reference>
<evidence type="ECO:0000313" key="5">
    <source>
        <dbReference type="Proteomes" id="UP000294832"/>
    </source>
</evidence>
<dbReference type="Proteomes" id="UP000294832">
    <property type="component" value="Unassembled WGS sequence"/>
</dbReference>
<dbReference type="EC" id="3.1.4.58" evidence="2"/>
<name>A0A4R2FB61_9GAMM</name>
<dbReference type="GO" id="GO:0008664">
    <property type="term" value="F:RNA 2',3'-cyclic 3'-phosphodiesterase activity"/>
    <property type="evidence" value="ECO:0007669"/>
    <property type="project" value="UniProtKB-EC"/>
</dbReference>
<dbReference type="PANTHER" id="PTHR35561:SF1">
    <property type="entry name" value="RNA 2',3'-CYCLIC PHOSPHODIESTERASE"/>
    <property type="match status" value="1"/>
</dbReference>